<gene>
    <name evidence="1" type="ORF">ISP19_03360</name>
</gene>
<proteinExistence type="predicted"/>
<accession>A0ABS2K0Z1</accession>
<name>A0ABS2K0Z1_9GAMM</name>
<dbReference type="InterPro" id="IPR025048">
    <property type="entry name" value="DUF3987"/>
</dbReference>
<evidence type="ECO:0000313" key="1">
    <source>
        <dbReference type="EMBL" id="MBM7124407.1"/>
    </source>
</evidence>
<evidence type="ECO:0000313" key="2">
    <source>
        <dbReference type="Proteomes" id="UP001430149"/>
    </source>
</evidence>
<dbReference type="Proteomes" id="UP001430149">
    <property type="component" value="Unassembled WGS sequence"/>
</dbReference>
<keyword evidence="2" id="KW-1185">Reference proteome</keyword>
<sequence length="396" mass="44831">MPLSVNTLSITPTASGKGESYRKFFQAAIEIEVGQSTSPVNDMTIDDLLLQDVSPSALMAELDGHGKSASIQMEDAYSFLRSGLTKPDFISELPRAWSGPRSMKRGRHNRQKSASEACLTIGLRIQPDVLYPELKRDKGRSRSLGFWGRFLTFNCDPERFPVTPWQPVPSDISDYRTLMNRLHALLSTTNDSEQSEEPTRKVLTMDTGAHAHLRHIADWVKGQMLGQFHDIQDAAGRAAENTLRLASNFQVVCAGEGPISYDMIDRAWAFVYWSLTQYRQVFVLAMQPPPKPVKLEQSKPPKLLHHQKRLHEDMQFMLSSIAACSRPTINQWVCQQDVAHRMGFNKERFLKTLLWLVDEGHVELVGDEDNGMIRILPARPQHTFHTGPELLMPPSW</sequence>
<comment type="caution">
    <text evidence="1">The sequence shown here is derived from an EMBL/GenBank/DDBJ whole genome shotgun (WGS) entry which is preliminary data.</text>
</comment>
<organism evidence="1 2">
    <name type="scientific">Dyella flava</name>
    <dbReference type="NCBI Taxonomy" id="1920170"/>
    <lineage>
        <taxon>Bacteria</taxon>
        <taxon>Pseudomonadati</taxon>
        <taxon>Pseudomonadota</taxon>
        <taxon>Gammaproteobacteria</taxon>
        <taxon>Lysobacterales</taxon>
        <taxon>Rhodanobacteraceae</taxon>
        <taxon>Dyella</taxon>
    </lineage>
</organism>
<protein>
    <submittedName>
        <fullName evidence="1">DUF3987 domain-containing protein</fullName>
    </submittedName>
</protein>
<dbReference type="RefSeq" id="WP_204679858.1">
    <property type="nucleotide sequence ID" value="NZ_BSNR01000023.1"/>
</dbReference>
<dbReference type="Pfam" id="PF13148">
    <property type="entry name" value="DUF3987"/>
    <property type="match status" value="1"/>
</dbReference>
<dbReference type="EMBL" id="JADIKE010000026">
    <property type="protein sequence ID" value="MBM7124407.1"/>
    <property type="molecule type" value="Genomic_DNA"/>
</dbReference>
<reference evidence="1" key="1">
    <citation type="submission" date="2020-10" db="EMBL/GenBank/DDBJ databases">
        <title>Phylogeny of dyella-like bacteria.</title>
        <authorList>
            <person name="Fu J."/>
        </authorList>
    </citation>
    <scope>NUCLEOTIDE SEQUENCE</scope>
    <source>
        <strain evidence="1">DHOC52</strain>
    </source>
</reference>